<evidence type="ECO:0000256" key="1">
    <source>
        <dbReference type="ARBA" id="ARBA00004239"/>
    </source>
</evidence>
<feature type="domain" description="Peptidase S53" evidence="10">
    <location>
        <begin position="209"/>
        <end position="607"/>
    </location>
</feature>
<evidence type="ECO:0000256" key="7">
    <source>
        <dbReference type="ARBA" id="ARBA00023145"/>
    </source>
</evidence>
<protein>
    <submittedName>
        <fullName evidence="11">Subtilisin-like protein</fullName>
    </submittedName>
</protein>
<dbReference type="CDD" id="cd11377">
    <property type="entry name" value="Pro-peptidase_S53"/>
    <property type="match status" value="1"/>
</dbReference>
<accession>A0AAW0D372</accession>
<dbReference type="SUPFAM" id="SSF54897">
    <property type="entry name" value="Protease propeptides/inhibitors"/>
    <property type="match status" value="1"/>
</dbReference>
<feature type="binding site" evidence="8">
    <location>
        <position position="585"/>
    </location>
    <ligand>
        <name>Ca(2+)</name>
        <dbReference type="ChEBI" id="CHEBI:29108"/>
    </ligand>
</feature>
<feature type="active site" description="Charge relay system" evidence="8">
    <location>
        <position position="523"/>
    </location>
</feature>
<evidence type="ECO:0000256" key="8">
    <source>
        <dbReference type="PROSITE-ProRule" id="PRU01032"/>
    </source>
</evidence>
<dbReference type="InterPro" id="IPR050819">
    <property type="entry name" value="Tripeptidyl-peptidase_I"/>
</dbReference>
<dbReference type="PROSITE" id="PS51695">
    <property type="entry name" value="SEDOLISIN"/>
    <property type="match status" value="1"/>
</dbReference>
<dbReference type="Proteomes" id="UP001362999">
    <property type="component" value="Unassembled WGS sequence"/>
</dbReference>
<dbReference type="InterPro" id="IPR030400">
    <property type="entry name" value="Sedolisin_dom"/>
</dbReference>
<evidence type="ECO:0000256" key="3">
    <source>
        <dbReference type="ARBA" id="ARBA00022723"/>
    </source>
</evidence>
<feature type="binding site" evidence="8">
    <location>
        <position position="567"/>
    </location>
    <ligand>
        <name>Ca(2+)</name>
        <dbReference type="ChEBI" id="CHEBI:29108"/>
    </ligand>
</feature>
<evidence type="ECO:0000313" key="12">
    <source>
        <dbReference type="Proteomes" id="UP001362999"/>
    </source>
</evidence>
<dbReference type="GO" id="GO:0004252">
    <property type="term" value="F:serine-type endopeptidase activity"/>
    <property type="evidence" value="ECO:0007669"/>
    <property type="project" value="UniProtKB-UniRule"/>
</dbReference>
<evidence type="ECO:0000256" key="6">
    <source>
        <dbReference type="ARBA" id="ARBA00022837"/>
    </source>
</evidence>
<dbReference type="Pfam" id="PF09286">
    <property type="entry name" value="Pro-kuma_activ"/>
    <property type="match status" value="1"/>
</dbReference>
<dbReference type="SUPFAM" id="SSF52743">
    <property type="entry name" value="Subtilisin-like"/>
    <property type="match status" value="1"/>
</dbReference>
<sequence>MTVLPLLTLSSLLLCGFALPNSPSPALHRRRASPSTPIALKLTLAQSNLHNLDSFLLDISDPRSPNYGNHWSPQRVKDTFRPAAESVDTVHAWLTKDAGLDENRIRLGADGDVFHLDLTVGEAERLLETEYWEDGDGSLGCHDEGYKLPSHVAKHVDLLWPTTHLSSLNRITRRGGLGGSLPPLAGRDGVAIKPIENVASLAQSGCDESVTLDCLRALYNFDFTPVSADVNTVGVFAWGGNIYRTSDLDIFFAEYSPEQVGTFPTLISVEGGDPELGGKSSSEGDLDIELMMGLLGPHQNLSLYQVALNNASGDPTDRFLAALDESYCPTASSFDPNITDCGNKPRTNVVSISYHFNPDLNDPVISPIVQRQCAEFGKLALTGMTFIASSGDGGVGYGASGGCLVNGTINFPAQGNKGSFIGQLPASCPYVTAVGATSVSEGANTDQIEEATTDFPSGGGFSNNFLRPQWQADAVQNYLDKYAPDYAEDIFNRSGRAYPDVAANGYPIVVATKGRLVHTGGTSASTPIFASLIAAVNDARLAAGKSPVGFINPALYSPAFASAFNDVTKGSNPACETDGFPAAPGWDPVTGLGTPNFEKLKAAFLALP</sequence>
<evidence type="ECO:0000256" key="9">
    <source>
        <dbReference type="SAM" id="SignalP"/>
    </source>
</evidence>
<dbReference type="EMBL" id="JAWWNJ010000011">
    <property type="protein sequence ID" value="KAK7045228.1"/>
    <property type="molecule type" value="Genomic_DNA"/>
</dbReference>
<keyword evidence="12" id="KW-1185">Reference proteome</keyword>
<keyword evidence="4 8" id="KW-0378">Hydrolase</keyword>
<feature type="binding site" evidence="8">
    <location>
        <position position="566"/>
    </location>
    <ligand>
        <name>Ca(2+)</name>
        <dbReference type="ChEBI" id="CHEBI:29108"/>
    </ligand>
</feature>
<dbReference type="Gene3D" id="3.40.50.200">
    <property type="entry name" value="Peptidase S8/S53 domain"/>
    <property type="match status" value="1"/>
</dbReference>
<proteinExistence type="predicted"/>
<evidence type="ECO:0000256" key="4">
    <source>
        <dbReference type="ARBA" id="ARBA00022801"/>
    </source>
</evidence>
<comment type="subcellular location">
    <subcellularLocation>
        <location evidence="1">Secreted</location>
        <location evidence="1">Extracellular space</location>
    </subcellularLocation>
</comment>
<keyword evidence="2 8" id="KW-0645">Protease</keyword>
<dbReference type="GO" id="GO:0006508">
    <property type="term" value="P:proteolysis"/>
    <property type="evidence" value="ECO:0007669"/>
    <property type="project" value="UniProtKB-KW"/>
</dbReference>
<evidence type="ECO:0000256" key="5">
    <source>
        <dbReference type="ARBA" id="ARBA00022825"/>
    </source>
</evidence>
<dbReference type="GO" id="GO:0008240">
    <property type="term" value="F:tripeptidyl-peptidase activity"/>
    <property type="evidence" value="ECO:0007669"/>
    <property type="project" value="TreeGrafter"/>
</dbReference>
<evidence type="ECO:0000256" key="2">
    <source>
        <dbReference type="ARBA" id="ARBA00022670"/>
    </source>
</evidence>
<gene>
    <name evidence="11" type="ORF">R3P38DRAFT_2766748</name>
</gene>
<feature type="chain" id="PRO_5043743355" evidence="9">
    <location>
        <begin position="19"/>
        <end position="608"/>
    </location>
</feature>
<dbReference type="SMART" id="SM00944">
    <property type="entry name" value="Pro-kuma_activ"/>
    <property type="match status" value="1"/>
</dbReference>
<name>A0AAW0D372_9AGAR</name>
<dbReference type="GO" id="GO:0005576">
    <property type="term" value="C:extracellular region"/>
    <property type="evidence" value="ECO:0007669"/>
    <property type="project" value="UniProtKB-SubCell"/>
</dbReference>
<reference evidence="11 12" key="1">
    <citation type="journal article" date="2024" name="J Genomics">
        <title>Draft genome sequencing and assembly of Favolaschia claudopus CIRM-BRFM 2984 isolated from oak limbs.</title>
        <authorList>
            <person name="Navarro D."/>
            <person name="Drula E."/>
            <person name="Chaduli D."/>
            <person name="Cazenave R."/>
            <person name="Ahrendt S."/>
            <person name="Wang J."/>
            <person name="Lipzen A."/>
            <person name="Daum C."/>
            <person name="Barry K."/>
            <person name="Grigoriev I.V."/>
            <person name="Favel A."/>
            <person name="Rosso M.N."/>
            <person name="Martin F."/>
        </authorList>
    </citation>
    <scope>NUCLEOTIDE SEQUENCE [LARGE SCALE GENOMIC DNA]</scope>
    <source>
        <strain evidence="11 12">CIRM-BRFM 2984</strain>
    </source>
</reference>
<dbReference type="AlphaFoldDB" id="A0AAW0D372"/>
<organism evidence="11 12">
    <name type="scientific">Favolaschia claudopus</name>
    <dbReference type="NCBI Taxonomy" id="2862362"/>
    <lineage>
        <taxon>Eukaryota</taxon>
        <taxon>Fungi</taxon>
        <taxon>Dikarya</taxon>
        <taxon>Basidiomycota</taxon>
        <taxon>Agaricomycotina</taxon>
        <taxon>Agaricomycetes</taxon>
        <taxon>Agaricomycetidae</taxon>
        <taxon>Agaricales</taxon>
        <taxon>Marasmiineae</taxon>
        <taxon>Mycenaceae</taxon>
        <taxon>Favolaschia</taxon>
    </lineage>
</organism>
<keyword evidence="7" id="KW-0865">Zymogen</keyword>
<keyword evidence="9" id="KW-0732">Signal</keyword>
<dbReference type="InterPro" id="IPR015366">
    <property type="entry name" value="S53_propep"/>
</dbReference>
<dbReference type="InterPro" id="IPR036852">
    <property type="entry name" value="Peptidase_S8/S53_dom_sf"/>
</dbReference>
<feature type="active site" description="Charge relay system" evidence="8">
    <location>
        <position position="287"/>
    </location>
</feature>
<dbReference type="GO" id="GO:0046872">
    <property type="term" value="F:metal ion binding"/>
    <property type="evidence" value="ECO:0007669"/>
    <property type="project" value="UniProtKB-UniRule"/>
</dbReference>
<evidence type="ECO:0000259" key="10">
    <source>
        <dbReference type="PROSITE" id="PS51695"/>
    </source>
</evidence>
<feature type="binding site" evidence="8">
    <location>
        <position position="587"/>
    </location>
    <ligand>
        <name>Ca(2+)</name>
        <dbReference type="ChEBI" id="CHEBI:29108"/>
    </ligand>
</feature>
<feature type="active site" description="Charge relay system" evidence="8">
    <location>
        <position position="283"/>
    </location>
</feature>
<evidence type="ECO:0000313" key="11">
    <source>
        <dbReference type="EMBL" id="KAK7045228.1"/>
    </source>
</evidence>
<comment type="caution">
    <text evidence="11">The sequence shown here is derived from an EMBL/GenBank/DDBJ whole genome shotgun (WGS) entry which is preliminary data.</text>
</comment>
<keyword evidence="3 8" id="KW-0479">Metal-binding</keyword>
<dbReference type="CDD" id="cd04056">
    <property type="entry name" value="Peptidases_S53"/>
    <property type="match status" value="1"/>
</dbReference>
<keyword evidence="6 8" id="KW-0106">Calcium</keyword>
<keyword evidence="5 8" id="KW-0720">Serine protease</keyword>
<dbReference type="PANTHER" id="PTHR14218">
    <property type="entry name" value="PROTEASE S8 TRIPEPTIDYL PEPTIDASE I CLN2"/>
    <property type="match status" value="1"/>
</dbReference>
<feature type="signal peptide" evidence="9">
    <location>
        <begin position="1"/>
        <end position="18"/>
    </location>
</feature>
<dbReference type="PANTHER" id="PTHR14218:SF19">
    <property type="entry name" value="SERINE PROTEASE AORO, PUTATIVE (AFU_ORTHOLOGUE AFUA_6G10250)-RELATED"/>
    <property type="match status" value="1"/>
</dbReference>
<comment type="cofactor">
    <cofactor evidence="8">
        <name>Ca(2+)</name>
        <dbReference type="ChEBI" id="CHEBI:29108"/>
    </cofactor>
    <text evidence="8">Binds 1 Ca(2+) ion per subunit.</text>
</comment>